<dbReference type="Pfam" id="PF00732">
    <property type="entry name" value="GMC_oxred_N"/>
    <property type="match status" value="1"/>
</dbReference>
<dbReference type="GO" id="GO:0004769">
    <property type="term" value="F:steroid Delta-isomerase activity"/>
    <property type="evidence" value="ECO:0007669"/>
    <property type="project" value="UniProtKB-EC"/>
</dbReference>
<evidence type="ECO:0000256" key="9">
    <source>
        <dbReference type="ARBA" id="ARBA00023221"/>
    </source>
</evidence>
<evidence type="ECO:0000256" key="11">
    <source>
        <dbReference type="ARBA" id="ARBA00038856"/>
    </source>
</evidence>
<keyword evidence="20" id="KW-1185">Reference proteome</keyword>
<comment type="cofactor">
    <cofactor evidence="1">
        <name>FAD</name>
        <dbReference type="ChEBI" id="CHEBI:57692"/>
    </cofactor>
</comment>
<keyword evidence="6" id="KW-0560">Oxidoreductase</keyword>
<keyword evidence="3" id="KW-0153">Cholesterol metabolism</keyword>
<evidence type="ECO:0000256" key="13">
    <source>
        <dbReference type="ARBA" id="ARBA00049723"/>
    </source>
</evidence>
<keyword evidence="9" id="KW-0753">Steroid metabolism</keyword>
<dbReference type="Pfam" id="PF13450">
    <property type="entry name" value="NAD_binding_8"/>
    <property type="match status" value="1"/>
</dbReference>
<evidence type="ECO:0000256" key="14">
    <source>
        <dbReference type="ARBA" id="ARBA00049744"/>
    </source>
</evidence>
<dbReference type="EC" id="5.3.3.1" evidence="11"/>
<evidence type="ECO:0000313" key="20">
    <source>
        <dbReference type="Proteomes" id="UP000256269"/>
    </source>
</evidence>
<feature type="region of interest" description="Disordered" evidence="16">
    <location>
        <begin position="563"/>
        <end position="592"/>
    </location>
</feature>
<dbReference type="EC" id="1.1.3.6" evidence="13"/>
<evidence type="ECO:0000259" key="18">
    <source>
        <dbReference type="Pfam" id="PF05199"/>
    </source>
</evidence>
<name>A0A3E0I0F2_9PSEU</name>
<keyword evidence="7" id="KW-0443">Lipid metabolism</keyword>
<dbReference type="GO" id="GO:0050660">
    <property type="term" value="F:flavin adenine dinucleotide binding"/>
    <property type="evidence" value="ECO:0007669"/>
    <property type="project" value="InterPro"/>
</dbReference>
<evidence type="ECO:0000256" key="12">
    <source>
        <dbReference type="ARBA" id="ARBA00049645"/>
    </source>
</evidence>
<evidence type="ECO:0000256" key="6">
    <source>
        <dbReference type="ARBA" id="ARBA00023002"/>
    </source>
</evidence>
<dbReference type="Pfam" id="PF05199">
    <property type="entry name" value="GMC_oxred_C"/>
    <property type="match status" value="1"/>
</dbReference>
<dbReference type="GO" id="GO:0016995">
    <property type="term" value="F:cholesterol oxidase activity"/>
    <property type="evidence" value="ECO:0007669"/>
    <property type="project" value="UniProtKB-EC"/>
</dbReference>
<dbReference type="Proteomes" id="UP000256269">
    <property type="component" value="Unassembled WGS sequence"/>
</dbReference>
<dbReference type="RefSeq" id="WP_211352980.1">
    <property type="nucleotide sequence ID" value="NZ_CP144375.1"/>
</dbReference>
<comment type="similarity">
    <text evidence="2">Belongs to the GMC oxidoreductase family.</text>
</comment>
<evidence type="ECO:0000259" key="17">
    <source>
        <dbReference type="Pfam" id="PF00732"/>
    </source>
</evidence>
<evidence type="ECO:0000313" key="19">
    <source>
        <dbReference type="EMBL" id="REH52207.1"/>
    </source>
</evidence>
<feature type="domain" description="Glucose-methanol-choline oxidoreductase N-terminal" evidence="17">
    <location>
        <begin position="210"/>
        <end position="297"/>
    </location>
</feature>
<sequence length="773" mass="82953">MAGPRGTGIETVDAVIVGSGFGGSVAAHRLADAGLSVVVLERGRAWPPGSFARTPDEMHHNFWNPAQADYGLFDVLEFRGFDSVVSAGLGGGSLIYANVLLRKDERWFVQDSELPGGGYESWPVTREDLDPHYDTVEAMLTPSRYPFDDPQFAGVPKTEAFQEAAAGLGLDWQLPPLAVAFAAKPGGQPGIGLPIVEPSYGNLHGLPRRTCRLCGECDFGCNDGAKLSLDHTYLSAAKAAGADLRTMCEVQAIRPGGPGYQVRYLLHGMDGSSVPKRIDCERLILAAGSFGTTRLLLGNRANLPGLSAALGTRFSGNGDMLSFALHARRDGRPRPMHASRGPVITSTIRVPDELDEDGGVGRGFYIQDSGYPVILDWLVQNMDVRGDLSRLTGFTWNRVRALLRWTGPDHLEHGIGQLIGSGTLSNCSLPLLGMGRDVPDGVMRLRKGELDVSWTTETSRDYIERVRATMRAITGALGGEYVDNPLWLRRRLAVAHPLGGAPIGRHPGEGVCDPYGEVFGHPGLYVADGAAMPGPVGANPSLTIAAMADRLCDHLLLARGMAGRSSARGGQRRSGGTTQATPVAPARLSGGRTGAAALSFTEEMAGQVTLGEREGQNPLRLHVTVSIEDMDAFLADPRHEAAATGWLDCEPLGGRLLVARGRVELMVTESAGGRRRMRYRLPFADDRGRELLLSGHKELRAGPPTAIWPDTTTLHAKILCDGVTLGAGELRLGGLDFLRELTTIRAASPTVLERFGTFFLGSLWQVYRPRLTS</sequence>
<accession>A0A3E0I0F2</accession>
<evidence type="ECO:0000256" key="16">
    <source>
        <dbReference type="SAM" id="MobiDB-lite"/>
    </source>
</evidence>
<evidence type="ECO:0000256" key="4">
    <source>
        <dbReference type="ARBA" id="ARBA00022630"/>
    </source>
</evidence>
<evidence type="ECO:0000256" key="7">
    <source>
        <dbReference type="ARBA" id="ARBA00023098"/>
    </source>
</evidence>
<dbReference type="AlphaFoldDB" id="A0A3E0I0F2"/>
<comment type="caution">
    <text evidence="19">The sequence shown here is derived from an EMBL/GenBank/DDBJ whole genome shotgun (WGS) entry which is preliminary data.</text>
</comment>
<proteinExistence type="inferred from homology"/>
<keyword evidence="8" id="KW-1207">Sterol metabolism</keyword>
<dbReference type="PANTHER" id="PTHR47470:SF1">
    <property type="entry name" value="FAD-DEPENDENT OXIDOREDUCTASE 2 FAD BINDING DOMAIN-CONTAINING PROTEIN"/>
    <property type="match status" value="1"/>
</dbReference>
<gene>
    <name evidence="19" type="ORF">BCF44_103659</name>
</gene>
<dbReference type="EMBL" id="QUNO01000003">
    <property type="protein sequence ID" value="REH52207.1"/>
    <property type="molecule type" value="Genomic_DNA"/>
</dbReference>
<evidence type="ECO:0000256" key="5">
    <source>
        <dbReference type="ARBA" id="ARBA00022827"/>
    </source>
</evidence>
<dbReference type="GO" id="GO:0008203">
    <property type="term" value="P:cholesterol metabolic process"/>
    <property type="evidence" value="ECO:0007669"/>
    <property type="project" value="UniProtKB-KW"/>
</dbReference>
<organism evidence="19 20">
    <name type="scientific">Kutzneria buriramensis</name>
    <dbReference type="NCBI Taxonomy" id="1045776"/>
    <lineage>
        <taxon>Bacteria</taxon>
        <taxon>Bacillati</taxon>
        <taxon>Actinomycetota</taxon>
        <taxon>Actinomycetes</taxon>
        <taxon>Pseudonocardiales</taxon>
        <taxon>Pseudonocardiaceae</taxon>
        <taxon>Kutzneria</taxon>
    </lineage>
</organism>
<feature type="compositionally biased region" description="Low complexity" evidence="16">
    <location>
        <begin position="563"/>
        <end position="581"/>
    </location>
</feature>
<evidence type="ECO:0000256" key="1">
    <source>
        <dbReference type="ARBA" id="ARBA00001974"/>
    </source>
</evidence>
<dbReference type="InterPro" id="IPR036188">
    <property type="entry name" value="FAD/NAD-bd_sf"/>
</dbReference>
<keyword evidence="10" id="KW-0413">Isomerase</keyword>
<evidence type="ECO:0000256" key="15">
    <source>
        <dbReference type="ARBA" id="ARBA00049778"/>
    </source>
</evidence>
<dbReference type="SUPFAM" id="SSF51905">
    <property type="entry name" value="FAD/NAD(P)-binding domain"/>
    <property type="match status" value="1"/>
</dbReference>
<evidence type="ECO:0000256" key="3">
    <source>
        <dbReference type="ARBA" id="ARBA00022548"/>
    </source>
</evidence>
<keyword evidence="5" id="KW-0274">FAD</keyword>
<reference evidence="19 20" key="1">
    <citation type="submission" date="2018-08" db="EMBL/GenBank/DDBJ databases">
        <title>Genomic Encyclopedia of Archaeal and Bacterial Type Strains, Phase II (KMG-II): from individual species to whole genera.</title>
        <authorList>
            <person name="Goeker M."/>
        </authorList>
    </citation>
    <scope>NUCLEOTIDE SEQUENCE [LARGE SCALE GENOMIC DNA]</scope>
    <source>
        <strain evidence="19 20">DSM 45791</strain>
    </source>
</reference>
<dbReference type="InterPro" id="IPR000172">
    <property type="entry name" value="GMC_OxRdtase_N"/>
</dbReference>
<comment type="pathway">
    <text evidence="12">Steroid metabolism; cholesterol degradation.</text>
</comment>
<evidence type="ECO:0000256" key="10">
    <source>
        <dbReference type="ARBA" id="ARBA00023235"/>
    </source>
</evidence>
<protein>
    <recommendedName>
        <fullName evidence="14">Cholesterol oxidase</fullName>
        <ecNumber evidence="13">1.1.3.6</ecNumber>
        <ecNumber evidence="11">5.3.3.1</ecNumber>
    </recommendedName>
    <alternativeName>
        <fullName evidence="15">Cholesterol isomerase</fullName>
    </alternativeName>
</protein>
<keyword evidence="4" id="KW-0285">Flavoprotein</keyword>
<dbReference type="InterPro" id="IPR052542">
    <property type="entry name" value="Cholesterol_Oxidase"/>
</dbReference>
<evidence type="ECO:0000256" key="8">
    <source>
        <dbReference type="ARBA" id="ARBA00023166"/>
    </source>
</evidence>
<dbReference type="PANTHER" id="PTHR47470">
    <property type="entry name" value="CHOLESTEROL OXIDASE"/>
    <property type="match status" value="1"/>
</dbReference>
<evidence type="ECO:0000256" key="2">
    <source>
        <dbReference type="ARBA" id="ARBA00010790"/>
    </source>
</evidence>
<feature type="domain" description="Glucose-methanol-choline oxidoreductase C-terminal" evidence="18">
    <location>
        <begin position="489"/>
        <end position="548"/>
    </location>
</feature>
<dbReference type="Gene3D" id="3.50.50.60">
    <property type="entry name" value="FAD/NAD(P)-binding domain"/>
    <property type="match status" value="3"/>
</dbReference>
<dbReference type="InterPro" id="IPR007867">
    <property type="entry name" value="GMC_OxRtase_C"/>
</dbReference>